<evidence type="ECO:0000313" key="1">
    <source>
        <dbReference type="EnsemblMetazoa" id="GAUT000788-PA"/>
    </source>
</evidence>
<evidence type="ECO:0000313" key="2">
    <source>
        <dbReference type="Proteomes" id="UP000078200"/>
    </source>
</evidence>
<reference evidence="1" key="1">
    <citation type="submission" date="2020-05" db="UniProtKB">
        <authorList>
            <consortium name="EnsemblMetazoa"/>
        </authorList>
    </citation>
    <scope>IDENTIFICATION</scope>
    <source>
        <strain evidence="1">TTRI</strain>
    </source>
</reference>
<sequence>MAYIPNLLFSKQLFKYPELWGLDSARVNWDVAARQLTSSLTNKLGYLVTTKDVQCKELIDETIDGTTMRLIEKMIDERIGEIVRETFEETTREQTSGIQTSQITGDDYHVIELLKYRIEKQVEEDFRPFGLDGVAYEDIATAQHYTSVPDIKNLYETKIENSYCLIKSHMDQRTAHWEKSLFVTYNAISDGYERELVFLT</sequence>
<dbReference type="AlphaFoldDB" id="A0A1A9UDE0"/>
<dbReference type="EnsemblMetazoa" id="GAUT000788-RA">
    <property type="protein sequence ID" value="GAUT000788-PA"/>
    <property type="gene ID" value="GAUT000788"/>
</dbReference>
<name>A0A1A9UDE0_GLOAU</name>
<organism evidence="1 2">
    <name type="scientific">Glossina austeni</name>
    <name type="common">Savannah tsetse fly</name>
    <dbReference type="NCBI Taxonomy" id="7395"/>
    <lineage>
        <taxon>Eukaryota</taxon>
        <taxon>Metazoa</taxon>
        <taxon>Ecdysozoa</taxon>
        <taxon>Arthropoda</taxon>
        <taxon>Hexapoda</taxon>
        <taxon>Insecta</taxon>
        <taxon>Pterygota</taxon>
        <taxon>Neoptera</taxon>
        <taxon>Endopterygota</taxon>
        <taxon>Diptera</taxon>
        <taxon>Brachycera</taxon>
        <taxon>Muscomorpha</taxon>
        <taxon>Hippoboscoidea</taxon>
        <taxon>Glossinidae</taxon>
        <taxon>Glossina</taxon>
    </lineage>
</organism>
<protein>
    <submittedName>
        <fullName evidence="1">Uncharacterized protein</fullName>
    </submittedName>
</protein>
<proteinExistence type="predicted"/>
<keyword evidence="2" id="KW-1185">Reference proteome</keyword>
<accession>A0A1A9UDE0</accession>
<dbReference type="VEuPathDB" id="VectorBase:GAUT000788"/>
<dbReference type="Proteomes" id="UP000078200">
    <property type="component" value="Unassembled WGS sequence"/>
</dbReference>